<dbReference type="Proteomes" id="UP000780801">
    <property type="component" value="Unassembled WGS sequence"/>
</dbReference>
<feature type="region of interest" description="Disordered" evidence="1">
    <location>
        <begin position="950"/>
        <end position="979"/>
    </location>
</feature>
<proteinExistence type="predicted"/>
<comment type="caution">
    <text evidence="2">The sequence shown here is derived from an EMBL/GenBank/DDBJ whole genome shotgun (WGS) entry which is preliminary data.</text>
</comment>
<dbReference type="InterPro" id="IPR032675">
    <property type="entry name" value="LRR_dom_sf"/>
</dbReference>
<feature type="compositionally biased region" description="Acidic residues" evidence="1">
    <location>
        <begin position="394"/>
        <end position="408"/>
    </location>
</feature>
<feature type="region of interest" description="Disordered" evidence="1">
    <location>
        <begin position="602"/>
        <end position="632"/>
    </location>
</feature>
<keyword evidence="3" id="KW-1185">Reference proteome</keyword>
<evidence type="ECO:0000313" key="2">
    <source>
        <dbReference type="EMBL" id="KAF9579940.1"/>
    </source>
</evidence>
<name>A0A9P6KCQ9_9FUNG</name>
<feature type="compositionally biased region" description="Acidic residues" evidence="1">
    <location>
        <begin position="607"/>
        <end position="617"/>
    </location>
</feature>
<sequence>TRPGLDGWFQRPARAPFNSARTTRSLPDPSTRHPRPGAHWADFQTPHEAKVVQSSITERPPGPRQQQHQQQHHLSIIPFAKQDLETIICRHDPANPTNTGSAPSVSPTLAPPPPAARSLLSRLRASTLTNSSSNSINTNNSIDSVSTTASRSTNPWALSVNYLEYVEHLNLDSFVQTALRILFSSSSSFAPTPAKSSATAPTLSRTEFLKPTAIPRGSRLIAERHFIERVLLRSTAPRLTTLSLSVAVFTRIQRDLMEHLALPPSKRSLRRTAYSCEALPKATSSSASTISSASTSTSTTTGAGPGAPLSQLRRLNLSGLRGDLRAKTIKAIQWFVRRHKTVYPGKLREMAFDGPGDMPVNRRRHRRRNASHGLMALGGSIHHTLGMDEELEDLEQEVEEGQEADGSGEDGQTLNEVEDEQDGVGTGHNHGQANGGVNQGADAPTAPAAPAAAADLSTFDPSTFHINLHHLIFQYLPEGASLADYMGILAQLRGQLEVVDLSKWSWSVITQDGLDLIPPEHLTTLRFHTRTTIQAAAPVVAPHVGNSFGFGLGHGNGSNSYNSNGSGSGSGSAGNSNGNWIRKRFPSLKELRVQAYNAGMLTPNLDSDLEDDSDNDGDIGNKDKGMTTRGRQSYLLPPQGLLHHARSLLEEEPQAERDQVSRQKMRLESLTVSGSILDVLPAARDAILTMSKTLEIIDLKAHLDGRYLSEDGVRQLLDWSMVFSPDSATWPMPSTSLTRSAGTPMPNLTTLRLSGHAALTFHAPHLLDSCPSLRVLSLLVVNHTSSSFLTNDQARVLVKFMDPGQALGDAVADFAEDTSDPTPSPISIHQLTILELDGPWVLWQTDLELIGRRLRSLTRLSLVGCRFGKVSVQSRCSAWGVSIPSLFPDSCRDKRMQPLAFGLEKPSVRISDSMGRAVIELVEELKTTLQELRIHRSGLDEVVVSSGRSSCDSNGLLDATSSPPPSPQSQRPRRDRARATSVCLAALTEPTDEKDLAMDKLYPQERVLRRAVSHEVLDWAIQSDEPSVQGAVEEAVEIQSKSTASAMTSTRETVLAFKQWFPTVKLVIQEQQHQHSYVVAPSIETLRRLRARIPSMPRGFLPRLPSLFQSGPSLPSIRTWTNTSTGSNSSSNSTRYGGYYGYRPQGTLQALTWAARRTGAALFGRSNKA</sequence>
<dbReference type="OrthoDB" id="2398988at2759"/>
<feature type="region of interest" description="Disordered" evidence="1">
    <location>
        <begin position="1"/>
        <end position="72"/>
    </location>
</feature>
<feature type="compositionally biased region" description="Gly residues" evidence="1">
    <location>
        <begin position="424"/>
        <end position="438"/>
    </location>
</feature>
<feature type="non-terminal residue" evidence="2">
    <location>
        <position position="1169"/>
    </location>
</feature>
<dbReference type="SUPFAM" id="SSF52047">
    <property type="entry name" value="RNI-like"/>
    <property type="match status" value="1"/>
</dbReference>
<accession>A0A9P6KCQ9</accession>
<feature type="compositionally biased region" description="Low complexity" evidence="1">
    <location>
        <begin position="285"/>
        <end position="301"/>
    </location>
</feature>
<feature type="region of interest" description="Disordered" evidence="1">
    <location>
        <begin position="394"/>
        <end position="449"/>
    </location>
</feature>
<feature type="region of interest" description="Disordered" evidence="1">
    <location>
        <begin position="285"/>
        <end position="310"/>
    </location>
</feature>
<dbReference type="Gene3D" id="3.80.10.10">
    <property type="entry name" value="Ribonuclease Inhibitor"/>
    <property type="match status" value="1"/>
</dbReference>
<reference evidence="2" key="1">
    <citation type="journal article" date="2020" name="Fungal Divers.">
        <title>Resolving the Mortierellaceae phylogeny through synthesis of multi-gene phylogenetics and phylogenomics.</title>
        <authorList>
            <person name="Vandepol N."/>
            <person name="Liber J."/>
            <person name="Desiro A."/>
            <person name="Na H."/>
            <person name="Kennedy M."/>
            <person name="Barry K."/>
            <person name="Grigoriev I.V."/>
            <person name="Miller A.N."/>
            <person name="O'Donnell K."/>
            <person name="Stajich J.E."/>
            <person name="Bonito G."/>
        </authorList>
    </citation>
    <scope>NUCLEOTIDE SEQUENCE</scope>
    <source>
        <strain evidence="2">KOD1015</strain>
    </source>
</reference>
<evidence type="ECO:0000313" key="3">
    <source>
        <dbReference type="Proteomes" id="UP000780801"/>
    </source>
</evidence>
<evidence type="ECO:0000256" key="1">
    <source>
        <dbReference type="SAM" id="MobiDB-lite"/>
    </source>
</evidence>
<dbReference type="EMBL" id="JAABOA010002382">
    <property type="protein sequence ID" value="KAF9579940.1"/>
    <property type="molecule type" value="Genomic_DNA"/>
</dbReference>
<gene>
    <name evidence="2" type="ORF">BGW38_003595</name>
</gene>
<protein>
    <submittedName>
        <fullName evidence="2">Uncharacterized protein</fullName>
    </submittedName>
</protein>
<organism evidence="2 3">
    <name type="scientific">Lunasporangiospora selenospora</name>
    <dbReference type="NCBI Taxonomy" id="979761"/>
    <lineage>
        <taxon>Eukaryota</taxon>
        <taxon>Fungi</taxon>
        <taxon>Fungi incertae sedis</taxon>
        <taxon>Mucoromycota</taxon>
        <taxon>Mortierellomycotina</taxon>
        <taxon>Mortierellomycetes</taxon>
        <taxon>Mortierellales</taxon>
        <taxon>Mortierellaceae</taxon>
        <taxon>Lunasporangiospora</taxon>
    </lineage>
</organism>
<dbReference type="AlphaFoldDB" id="A0A9P6KCQ9"/>
<feature type="region of interest" description="Disordered" evidence="1">
    <location>
        <begin position="92"/>
        <end position="116"/>
    </location>
</feature>